<dbReference type="GO" id="GO:0000462">
    <property type="term" value="P:maturation of SSU-rRNA from tricistronic rRNA transcript (SSU-rRNA, 5.8S rRNA, LSU-rRNA)"/>
    <property type="evidence" value="ECO:0007669"/>
    <property type="project" value="TreeGrafter"/>
</dbReference>
<evidence type="ECO:0000256" key="3">
    <source>
        <dbReference type="ARBA" id="ARBA00022553"/>
    </source>
</evidence>
<evidence type="ECO:0000256" key="5">
    <source>
        <dbReference type="SAM" id="MobiDB-lite"/>
    </source>
</evidence>
<evidence type="ECO:0000256" key="2">
    <source>
        <dbReference type="ARBA" id="ARBA00010979"/>
    </source>
</evidence>
<evidence type="ECO:0000313" key="8">
    <source>
        <dbReference type="RefSeq" id="XP_025835069.1"/>
    </source>
</evidence>
<evidence type="ECO:0000259" key="6">
    <source>
        <dbReference type="Pfam" id="PF09368"/>
    </source>
</evidence>
<organism evidence="7 8">
    <name type="scientific">Agrilus planipennis</name>
    <name type="common">Emerald ash borer</name>
    <name type="synonym">Agrilus marcopoli</name>
    <dbReference type="NCBI Taxonomy" id="224129"/>
    <lineage>
        <taxon>Eukaryota</taxon>
        <taxon>Metazoa</taxon>
        <taxon>Ecdysozoa</taxon>
        <taxon>Arthropoda</taxon>
        <taxon>Hexapoda</taxon>
        <taxon>Insecta</taxon>
        <taxon>Pterygota</taxon>
        <taxon>Neoptera</taxon>
        <taxon>Endopterygota</taxon>
        <taxon>Coleoptera</taxon>
        <taxon>Polyphaga</taxon>
        <taxon>Elateriformia</taxon>
        <taxon>Buprestoidea</taxon>
        <taxon>Buprestidae</taxon>
        <taxon>Agrilinae</taxon>
        <taxon>Agrilus</taxon>
    </lineage>
</organism>
<dbReference type="InterPro" id="IPR007146">
    <property type="entry name" value="Sas10/Utp3/C1D"/>
</dbReference>
<dbReference type="Pfam" id="PF04000">
    <property type="entry name" value="Sas10_Utp3"/>
    <property type="match status" value="1"/>
</dbReference>
<evidence type="ECO:0000313" key="7">
    <source>
        <dbReference type="Proteomes" id="UP000192223"/>
    </source>
</evidence>
<accession>A0A7F5RGD2</accession>
<dbReference type="OrthoDB" id="1924577at2759"/>
<dbReference type="Proteomes" id="UP000192223">
    <property type="component" value="Unplaced"/>
</dbReference>
<dbReference type="FunCoup" id="A0A7F5RGD2">
    <property type="interactions" value="1607"/>
</dbReference>
<gene>
    <name evidence="8" type="primary">LOC112905912</name>
</gene>
<dbReference type="InterPro" id="IPR018972">
    <property type="entry name" value="Sas10_C_dom"/>
</dbReference>
<name>A0A7F5RGD2_AGRPL</name>
<dbReference type="RefSeq" id="XP_025835069.1">
    <property type="nucleotide sequence ID" value="XM_025979284.1"/>
</dbReference>
<evidence type="ECO:0000256" key="4">
    <source>
        <dbReference type="ARBA" id="ARBA00023242"/>
    </source>
</evidence>
<dbReference type="PANTHER" id="PTHR13237">
    <property type="entry name" value="SOMETHING ABOUT SILENCING PROTEIN 10-RELATED"/>
    <property type="match status" value="1"/>
</dbReference>
<dbReference type="Pfam" id="PF09368">
    <property type="entry name" value="Sas10"/>
    <property type="match status" value="1"/>
</dbReference>
<dbReference type="KEGG" id="apln:112905912"/>
<dbReference type="GeneID" id="112905912"/>
<dbReference type="AlphaFoldDB" id="A0A7F5RGD2"/>
<dbReference type="PANTHER" id="PTHR13237:SF8">
    <property type="entry name" value="SOMETHING ABOUT SILENCING PROTEIN 10"/>
    <property type="match status" value="1"/>
</dbReference>
<feature type="region of interest" description="Disordered" evidence="5">
    <location>
        <begin position="1"/>
        <end position="38"/>
    </location>
</feature>
<comment type="subcellular location">
    <subcellularLocation>
        <location evidence="1">Nucleus</location>
    </subcellularLocation>
</comment>
<dbReference type="GO" id="GO:0032040">
    <property type="term" value="C:small-subunit processome"/>
    <property type="evidence" value="ECO:0007669"/>
    <property type="project" value="TreeGrafter"/>
</dbReference>
<feature type="domain" description="Sas10 C-terminal" evidence="6">
    <location>
        <begin position="317"/>
        <end position="385"/>
    </location>
</feature>
<evidence type="ECO:0000256" key="1">
    <source>
        <dbReference type="ARBA" id="ARBA00004123"/>
    </source>
</evidence>
<keyword evidence="4" id="KW-0539">Nucleus</keyword>
<dbReference type="InParanoid" id="A0A7F5RGD2"/>
<proteinExistence type="inferred from homology"/>
<reference evidence="8" key="1">
    <citation type="submission" date="2025-08" db="UniProtKB">
        <authorList>
            <consortium name="RefSeq"/>
        </authorList>
    </citation>
    <scope>IDENTIFICATION</scope>
    <source>
        <tissue evidence="8">Entire body</tissue>
    </source>
</reference>
<sequence>MSGQHIRYDESDDCFYSSDNDEDLQIDAPEKNTSDDREEVFGIYSDNESSDIAMSDVEEQEDNDIPDIRAWGKGKKKYYSTDYVDKDYNTSHGKDALLADIEEEEAKQLQLQLVQQLQDTDFHFDMLPKQCKEDTTKFEETVITDVSNLTKRQKMDIFRADAPEFFGLIGDSKEKFSTIKNILKLLKNNFTTNGVNESGALEFLYKHLQLILNYLVNIGIYLLLKSQKAAIKTHPVIKRIYQYRQLLNKMDHVFLQLGSQEIGIIPSEFQETQNQLGCNRKSAQDLRTQPKENIVGNNQLSILVKSKANTDGVAELKRPISYQIAKNKGLLPHRKKEQRNPRVKNRMKYRKAKIRRKGAVREVRKELVRYSGEISGIKATVKKSISIKS</sequence>
<dbReference type="CTD" id="31447"/>
<comment type="similarity">
    <text evidence="2">Belongs to the SAS10 family.</text>
</comment>
<protein>
    <submittedName>
        <fullName evidence="8">Something about silencing protein 10 isoform X1</fullName>
    </submittedName>
</protein>
<keyword evidence="7" id="KW-1185">Reference proteome</keyword>
<keyword evidence="3" id="KW-0597">Phosphoprotein</keyword>